<sequence length="183" mass="20717">MIIGGISQYLTTVQGMPKDIENEIISIQREFLWNGKSSSVSLEKLHSPIEEGGLGILDVASRNEAIELMWTKRFLALGKDRPTWAYAADDLIRRNIPKSGKTYDTRAIENQNTFLQTWAPAMHAGSKLPKDIVKFLKVAKKYNVNMEAIRVSERAKKDLPAWYHIAAETHPAGLYRKNTTECQ</sequence>
<dbReference type="AlphaFoldDB" id="A0A167WW44"/>
<dbReference type="STRING" id="436010.A0A167WW44"/>
<accession>A0A167WW44</accession>
<evidence type="ECO:0000313" key="1">
    <source>
        <dbReference type="EMBL" id="KZP06554.1"/>
    </source>
</evidence>
<feature type="non-terminal residue" evidence="1">
    <location>
        <position position="183"/>
    </location>
</feature>
<name>A0A167WW44_9AGAM</name>
<proteinExistence type="predicted"/>
<protein>
    <submittedName>
        <fullName evidence="1">Uncharacterized protein</fullName>
    </submittedName>
</protein>
<reference evidence="1" key="1">
    <citation type="journal article" date="2016" name="Mol. Biol. Evol.">
        <title>Comparative Genomics of Early-Diverging Mushroom-Forming Fungi Provides Insights into the Origins of Lignocellulose Decay Capabilities.</title>
        <authorList>
            <person name="Nagy L.G."/>
            <person name="Riley R."/>
            <person name="Tritt A."/>
            <person name="Adam C."/>
            <person name="Daum C."/>
            <person name="Floudas D."/>
            <person name="Sun H."/>
            <person name="Yadav J.S."/>
            <person name="Pangilinan J."/>
            <person name="Larsson K.H."/>
            <person name="Matsuura K."/>
            <person name="Barry K."/>
            <person name="Labutti K."/>
            <person name="Kuo R."/>
            <person name="Ohm R.A."/>
            <person name="Bhattacharya S.S."/>
            <person name="Shirouzu T."/>
            <person name="Yoshinaga Y."/>
            <person name="Martin F.M."/>
            <person name="Grigoriev I.V."/>
            <person name="Hibbett D.S."/>
        </authorList>
    </citation>
    <scope>NUCLEOTIDE SEQUENCE [LARGE SCALE GENOMIC DNA]</scope>
    <source>
        <strain evidence="1">CBS 109695</strain>
    </source>
</reference>
<organism evidence="1">
    <name type="scientific">Athelia psychrophila</name>
    <dbReference type="NCBI Taxonomy" id="1759441"/>
    <lineage>
        <taxon>Eukaryota</taxon>
        <taxon>Fungi</taxon>
        <taxon>Dikarya</taxon>
        <taxon>Basidiomycota</taxon>
        <taxon>Agaricomycotina</taxon>
        <taxon>Agaricomycetes</taxon>
        <taxon>Agaricomycetidae</taxon>
        <taxon>Atheliales</taxon>
        <taxon>Atheliaceae</taxon>
        <taxon>Athelia</taxon>
    </lineage>
</organism>
<dbReference type="OrthoDB" id="2205812at2759"/>
<gene>
    <name evidence="1" type="ORF">FIBSPDRAFT_764230</name>
</gene>
<dbReference type="EMBL" id="KV417782">
    <property type="protein sequence ID" value="KZP06554.1"/>
    <property type="molecule type" value="Genomic_DNA"/>
</dbReference>